<dbReference type="PROSITE" id="PS51257">
    <property type="entry name" value="PROKAR_LIPOPROTEIN"/>
    <property type="match status" value="1"/>
</dbReference>
<evidence type="ECO:0000313" key="2">
    <source>
        <dbReference type="EMBL" id="QSQ24996.1"/>
    </source>
</evidence>
<dbReference type="Proteomes" id="UP000662747">
    <property type="component" value="Chromosome"/>
</dbReference>
<evidence type="ECO:0000313" key="3">
    <source>
        <dbReference type="Proteomes" id="UP000662747"/>
    </source>
</evidence>
<dbReference type="SUPFAM" id="SSF55486">
    <property type="entry name" value="Metalloproteases ('zincins'), catalytic domain"/>
    <property type="match status" value="1"/>
</dbReference>
<evidence type="ECO:0008006" key="4">
    <source>
        <dbReference type="Google" id="ProtNLM"/>
    </source>
</evidence>
<name>A0ABX7P3G7_9BACT</name>
<dbReference type="RefSeq" id="WP_206726556.1">
    <property type="nucleotide sequence ID" value="NZ_CP071090.1"/>
</dbReference>
<feature type="signal peptide" evidence="1">
    <location>
        <begin position="1"/>
        <end position="17"/>
    </location>
</feature>
<evidence type="ECO:0000256" key="1">
    <source>
        <dbReference type="SAM" id="SignalP"/>
    </source>
</evidence>
<keyword evidence="3" id="KW-1185">Reference proteome</keyword>
<feature type="chain" id="PRO_5046130442" description="Lipoprotein" evidence="1">
    <location>
        <begin position="18"/>
        <end position="430"/>
    </location>
</feature>
<accession>A0ABX7P3G7</accession>
<organism evidence="2 3">
    <name type="scientific">Pyxidicoccus parkwayensis</name>
    <dbReference type="NCBI Taxonomy" id="2813578"/>
    <lineage>
        <taxon>Bacteria</taxon>
        <taxon>Pseudomonadati</taxon>
        <taxon>Myxococcota</taxon>
        <taxon>Myxococcia</taxon>
        <taxon>Myxococcales</taxon>
        <taxon>Cystobacterineae</taxon>
        <taxon>Myxococcaceae</taxon>
        <taxon>Pyxidicoccus</taxon>
    </lineage>
</organism>
<proteinExistence type="predicted"/>
<sequence>MLRTVTVIAATATLGLAAGCAPDSSAPVKVSALVLNSNGEYAPQDVELKTISDIVGLKGSVADFHGGARIVWDSNDEDLGNATTIEALKAALIKNEGRDVTASYIDQGGVLWPADFHTWNMVTAYYGMERAFDYFQTVGNVPAADFKDPVTTYYFPEFILADVDKDPLRDNALYFSVLESFLVLPFDQLQRAPLAINAGVIAHEYSHRIFNLKVYNGSPYPEALALWTAGSPSLGANVLKSFDEGLADYHAYGTTCRSTNGCDAKFFSTSFHDAPYDQVTRDRDLSKADRCMTESLRAQLQQQSFNEFSGKEYQVGTLLASALYQAGEGQSQREVLLRAIVAAYNDSDPQRPGLLQLTQQYLNDQSKFTLAVAAGAIITHVTDLKLKEAVCNELMDHLQIPRDLLVGTSNPNLCPASSAPGKTCPPLPAQ</sequence>
<protein>
    <recommendedName>
        <fullName evidence="4">Lipoprotein</fullName>
    </recommendedName>
</protein>
<gene>
    <name evidence="2" type="ORF">JY651_08715</name>
</gene>
<dbReference type="EMBL" id="CP071090">
    <property type="protein sequence ID" value="QSQ24996.1"/>
    <property type="molecule type" value="Genomic_DNA"/>
</dbReference>
<keyword evidence="1" id="KW-0732">Signal</keyword>
<reference evidence="2 3" key="1">
    <citation type="submission" date="2021-02" db="EMBL/GenBank/DDBJ databases">
        <title>De Novo genome assembly of isolated myxobacteria.</title>
        <authorList>
            <person name="Stevens D.C."/>
        </authorList>
    </citation>
    <scope>NUCLEOTIDE SEQUENCE [LARGE SCALE GENOMIC DNA]</scope>
    <source>
        <strain evidence="3">SCPEA02</strain>
    </source>
</reference>